<sequence>MDTTNKTYGLIVSNTAAAELVRQAAIAGTPGLMHIDLVEGGCEKFVIRLRSGHLSGVPIARVDGITLYAQISQLNDLAGLSIDYQDDLDGGSFRILPKRGMMCCACGSSFSWICSP</sequence>
<reference evidence="1" key="1">
    <citation type="submission" date="2007-08" db="EMBL/GenBank/DDBJ databases">
        <authorList>
            <person name="Gloeckner G."/>
            <person name="Nowack E."/>
            <person name="Melkonian M."/>
        </authorList>
    </citation>
    <scope>NUCLEOTIDE SEQUENCE</scope>
</reference>
<dbReference type="EMBL" id="CP000815">
    <property type="protein sequence ID" value="ACB42989.1"/>
    <property type="molecule type" value="Genomic_DNA"/>
</dbReference>
<dbReference type="GeneID" id="6481677"/>
<organism evidence="1">
    <name type="scientific">Paulinella chromatophora</name>
    <dbReference type="NCBI Taxonomy" id="39717"/>
    <lineage>
        <taxon>Eukaryota</taxon>
        <taxon>Sar</taxon>
        <taxon>Rhizaria</taxon>
        <taxon>Cercozoa</taxon>
        <taxon>Imbricatea</taxon>
        <taxon>Silicofilosea</taxon>
        <taxon>Euglyphida</taxon>
        <taxon>Paulinellidae</taxon>
        <taxon>Paulinella</taxon>
    </lineage>
</organism>
<dbReference type="SUPFAM" id="SSF89360">
    <property type="entry name" value="HesB-like domain"/>
    <property type="match status" value="1"/>
</dbReference>
<dbReference type="Gene3D" id="2.60.300.12">
    <property type="entry name" value="HesB-like domain"/>
    <property type="match status" value="1"/>
</dbReference>
<evidence type="ECO:0000313" key="1">
    <source>
        <dbReference type="EMBL" id="ACB42989.1"/>
    </source>
</evidence>
<accession>B1X4X0</accession>
<reference evidence="1" key="2">
    <citation type="journal article" date="2008" name="Curr. Biol.">
        <title>Chromatophore genome sequence of Paulinella sheds light on acquisition of photosynthesis by eukaryotes.</title>
        <authorList>
            <person name="Nowack E.C.M."/>
            <person name="Melkonian M."/>
            <person name="Gloeckner G."/>
        </authorList>
    </citation>
    <scope>NUCLEOTIDE SEQUENCE [LARGE SCALE GENOMIC DNA]</scope>
</reference>
<dbReference type="InterPro" id="IPR035903">
    <property type="entry name" value="HesB-like_dom_sf"/>
</dbReference>
<geneLocation type="organellar chromatophore" evidence="1"/>
<proteinExistence type="predicted"/>
<gene>
    <name evidence="1" type="ordered locus">PCC_0558</name>
</gene>
<keyword evidence="1" id="KW-0934">Plastid</keyword>
<name>B1X4X0_PAUCH</name>
<dbReference type="RefSeq" id="YP_002049199.1">
    <property type="nucleotide sequence ID" value="NC_011087.1"/>
</dbReference>
<protein>
    <submittedName>
        <fullName evidence="1">Uncharacterized protein</fullName>
    </submittedName>
</protein>
<dbReference type="AlphaFoldDB" id="B1X4X0"/>